<gene>
    <name evidence="2" type="ORF">Scep_019635</name>
</gene>
<feature type="compositionally biased region" description="Low complexity" evidence="1">
    <location>
        <begin position="64"/>
        <end position="73"/>
    </location>
</feature>
<keyword evidence="3" id="KW-1185">Reference proteome</keyword>
<feature type="region of interest" description="Disordered" evidence="1">
    <location>
        <begin position="48"/>
        <end position="112"/>
    </location>
</feature>
<sequence>MERRGLRAPGTTDAGARRWLRGGAQGAAAAGGAQGVAELAAPARAAVARRWRRQQRGDDGGVGAAATSAQQRQQRGERRESVVGPIGGMNRRMSTTRLRKAQTHSQRSSPLCVKRTGAHPLCAQGERASLADRGALVDNVPITVVGPTYEFWWGPRHVRSWWSAVAPPMRAFSGERVNT</sequence>
<dbReference type="AlphaFoldDB" id="A0AAP0IB15"/>
<dbReference type="EMBL" id="JBBNAG010000008">
    <property type="protein sequence ID" value="KAK9112116.1"/>
    <property type="molecule type" value="Genomic_DNA"/>
</dbReference>
<reference evidence="2 3" key="1">
    <citation type="submission" date="2024-01" db="EMBL/GenBank/DDBJ databases">
        <title>Genome assemblies of Stephania.</title>
        <authorList>
            <person name="Yang L."/>
        </authorList>
    </citation>
    <scope>NUCLEOTIDE SEQUENCE [LARGE SCALE GENOMIC DNA]</scope>
    <source>
        <strain evidence="2">JXDWG</strain>
        <tissue evidence="2">Leaf</tissue>
    </source>
</reference>
<dbReference type="Proteomes" id="UP001419268">
    <property type="component" value="Unassembled WGS sequence"/>
</dbReference>
<accession>A0AAP0IB15</accession>
<name>A0AAP0IB15_9MAGN</name>
<evidence type="ECO:0000313" key="2">
    <source>
        <dbReference type="EMBL" id="KAK9112116.1"/>
    </source>
</evidence>
<protein>
    <submittedName>
        <fullName evidence="2">Uncharacterized protein</fullName>
    </submittedName>
</protein>
<feature type="region of interest" description="Disordered" evidence="1">
    <location>
        <begin position="1"/>
        <end position="33"/>
    </location>
</feature>
<evidence type="ECO:0000256" key="1">
    <source>
        <dbReference type="SAM" id="MobiDB-lite"/>
    </source>
</evidence>
<proteinExistence type="predicted"/>
<comment type="caution">
    <text evidence="2">The sequence shown here is derived from an EMBL/GenBank/DDBJ whole genome shotgun (WGS) entry which is preliminary data.</text>
</comment>
<organism evidence="2 3">
    <name type="scientific">Stephania cephalantha</name>
    <dbReference type="NCBI Taxonomy" id="152367"/>
    <lineage>
        <taxon>Eukaryota</taxon>
        <taxon>Viridiplantae</taxon>
        <taxon>Streptophyta</taxon>
        <taxon>Embryophyta</taxon>
        <taxon>Tracheophyta</taxon>
        <taxon>Spermatophyta</taxon>
        <taxon>Magnoliopsida</taxon>
        <taxon>Ranunculales</taxon>
        <taxon>Menispermaceae</taxon>
        <taxon>Menispermoideae</taxon>
        <taxon>Cissampelideae</taxon>
        <taxon>Stephania</taxon>
    </lineage>
</organism>
<evidence type="ECO:0000313" key="3">
    <source>
        <dbReference type="Proteomes" id="UP001419268"/>
    </source>
</evidence>